<organism evidence="2 3">
    <name type="scientific">Sphingobacterium paludis</name>
    <dbReference type="NCBI Taxonomy" id="1476465"/>
    <lineage>
        <taxon>Bacteria</taxon>
        <taxon>Pseudomonadati</taxon>
        <taxon>Bacteroidota</taxon>
        <taxon>Sphingobacteriia</taxon>
        <taxon>Sphingobacteriales</taxon>
        <taxon>Sphingobacteriaceae</taxon>
        <taxon>Sphingobacterium</taxon>
    </lineage>
</organism>
<feature type="transmembrane region" description="Helical" evidence="1">
    <location>
        <begin position="107"/>
        <end position="124"/>
    </location>
</feature>
<gene>
    <name evidence="2" type="ORF">B0I21_11714</name>
</gene>
<evidence type="ECO:0000313" key="3">
    <source>
        <dbReference type="Proteomes" id="UP000294752"/>
    </source>
</evidence>
<feature type="transmembrane region" description="Helical" evidence="1">
    <location>
        <begin position="47"/>
        <end position="70"/>
    </location>
</feature>
<dbReference type="EMBL" id="SNZV01000017">
    <property type="protein sequence ID" value="TDS05994.1"/>
    <property type="molecule type" value="Genomic_DNA"/>
</dbReference>
<keyword evidence="1" id="KW-0812">Transmembrane</keyword>
<dbReference type="Proteomes" id="UP000294752">
    <property type="component" value="Unassembled WGS sequence"/>
</dbReference>
<keyword evidence="1" id="KW-0472">Membrane</keyword>
<feature type="transmembrane region" description="Helical" evidence="1">
    <location>
        <begin position="7"/>
        <end position="27"/>
    </location>
</feature>
<keyword evidence="3" id="KW-1185">Reference proteome</keyword>
<protein>
    <recommendedName>
        <fullName evidence="4">VanZ like protein</fullName>
    </recommendedName>
</protein>
<accession>A0A4R7CRR9</accession>
<dbReference type="AlphaFoldDB" id="A0A4R7CRR9"/>
<feature type="transmembrane region" description="Helical" evidence="1">
    <location>
        <begin position="77"/>
        <end position="95"/>
    </location>
</feature>
<evidence type="ECO:0000256" key="1">
    <source>
        <dbReference type="SAM" id="Phobius"/>
    </source>
</evidence>
<keyword evidence="1" id="KW-1133">Transmembrane helix</keyword>
<evidence type="ECO:0000313" key="2">
    <source>
        <dbReference type="EMBL" id="TDS05994.1"/>
    </source>
</evidence>
<name>A0A4R7CRR9_9SPHI</name>
<proteinExistence type="predicted"/>
<reference evidence="2 3" key="1">
    <citation type="submission" date="2019-03" db="EMBL/GenBank/DDBJ databases">
        <title>Genomic Encyclopedia of Type Strains, Phase III (KMG-III): the genomes of soil and plant-associated and newly described type strains.</title>
        <authorList>
            <person name="Whitman W."/>
        </authorList>
    </citation>
    <scope>NUCLEOTIDE SEQUENCE [LARGE SCALE GENOMIC DNA]</scope>
    <source>
        <strain evidence="2 3">CGMCC 1.12801</strain>
    </source>
</reference>
<comment type="caution">
    <text evidence="2">The sequence shown here is derived from an EMBL/GenBank/DDBJ whole genome shotgun (WGS) entry which is preliminary data.</text>
</comment>
<sequence length="139" mass="15717">MNAIKYTPKLAAAIAYLLLLVVVILLFSGRKIVSLRPDFILNQWPDFYLHVSNFSISYVMLAGVGFIWILMGIPSKFIVVCSVLLICCNFIYELWIPILNTPDIIDAYYGVLGTVLALCFLLFTKRFGLVTLKDEQSET</sequence>
<evidence type="ECO:0008006" key="4">
    <source>
        <dbReference type="Google" id="ProtNLM"/>
    </source>
</evidence>